<keyword evidence="3" id="KW-1185">Reference proteome</keyword>
<dbReference type="Proteomes" id="UP000271162">
    <property type="component" value="Unassembled WGS sequence"/>
</dbReference>
<name>A0A0N4YTU9_NIPBR</name>
<keyword evidence="1" id="KW-0812">Transmembrane</keyword>
<reference evidence="2 3" key="2">
    <citation type="submission" date="2018-11" db="EMBL/GenBank/DDBJ databases">
        <authorList>
            <consortium name="Pathogen Informatics"/>
        </authorList>
    </citation>
    <scope>NUCLEOTIDE SEQUENCE [LARGE SCALE GENOMIC DNA]</scope>
</reference>
<accession>A0A0N4YTU9</accession>
<reference evidence="4" key="1">
    <citation type="submission" date="2017-02" db="UniProtKB">
        <authorList>
            <consortium name="WormBaseParasite"/>
        </authorList>
    </citation>
    <scope>IDENTIFICATION</scope>
</reference>
<evidence type="ECO:0000313" key="4">
    <source>
        <dbReference type="WBParaSite" id="NBR_0002067101-mRNA-1"/>
    </source>
</evidence>
<sequence length="94" mass="11015">MPEERTLDYVNRPEGEMDMLIGFFLMNSICVAFFLLFGLCVIFSCLRQRPRIFRTEQKPPRKRASVTPPAPKFKSELGIPRIPREKFLCAFKMD</sequence>
<feature type="transmembrane region" description="Helical" evidence="1">
    <location>
        <begin position="20"/>
        <end position="46"/>
    </location>
</feature>
<evidence type="ECO:0000256" key="1">
    <source>
        <dbReference type="SAM" id="Phobius"/>
    </source>
</evidence>
<dbReference type="EMBL" id="UYSL01025398">
    <property type="protein sequence ID" value="VDL84410.1"/>
    <property type="molecule type" value="Genomic_DNA"/>
</dbReference>
<evidence type="ECO:0000313" key="3">
    <source>
        <dbReference type="Proteomes" id="UP000271162"/>
    </source>
</evidence>
<keyword evidence="1" id="KW-0472">Membrane</keyword>
<dbReference type="AlphaFoldDB" id="A0A0N4YTU9"/>
<proteinExistence type="predicted"/>
<evidence type="ECO:0000313" key="2">
    <source>
        <dbReference type="EMBL" id="VDL84410.1"/>
    </source>
</evidence>
<gene>
    <name evidence="2" type="ORF">NBR_LOCUS20672</name>
</gene>
<protein>
    <submittedName>
        <fullName evidence="2 4">Uncharacterized protein</fullName>
    </submittedName>
</protein>
<organism evidence="4">
    <name type="scientific">Nippostrongylus brasiliensis</name>
    <name type="common">Rat hookworm</name>
    <dbReference type="NCBI Taxonomy" id="27835"/>
    <lineage>
        <taxon>Eukaryota</taxon>
        <taxon>Metazoa</taxon>
        <taxon>Ecdysozoa</taxon>
        <taxon>Nematoda</taxon>
        <taxon>Chromadorea</taxon>
        <taxon>Rhabditida</taxon>
        <taxon>Rhabditina</taxon>
        <taxon>Rhabditomorpha</taxon>
        <taxon>Strongyloidea</taxon>
        <taxon>Heligmosomidae</taxon>
        <taxon>Nippostrongylus</taxon>
    </lineage>
</organism>
<dbReference type="WBParaSite" id="NBR_0002067101-mRNA-1">
    <property type="protein sequence ID" value="NBR_0002067101-mRNA-1"/>
    <property type="gene ID" value="NBR_0002067101"/>
</dbReference>
<keyword evidence="1" id="KW-1133">Transmembrane helix</keyword>